<dbReference type="Gene3D" id="1.10.1040.10">
    <property type="entry name" value="N-(1-d-carboxylethyl)-l-norvaline Dehydrogenase, domain 2"/>
    <property type="match status" value="1"/>
</dbReference>
<dbReference type="GO" id="GO:0005829">
    <property type="term" value="C:cytosol"/>
    <property type="evidence" value="ECO:0007669"/>
    <property type="project" value="TreeGrafter"/>
</dbReference>
<keyword evidence="2" id="KW-0520">NAD</keyword>
<dbReference type="GO" id="GO:0009026">
    <property type="term" value="F:tagaturonate reductase activity"/>
    <property type="evidence" value="ECO:0007669"/>
    <property type="project" value="TreeGrafter"/>
</dbReference>
<feature type="domain" description="Mannitol dehydrogenase C-terminal" evidence="5">
    <location>
        <begin position="287"/>
        <end position="486"/>
    </location>
</feature>
<gene>
    <name evidence="6" type="ORF">IAC96_07575</name>
</gene>
<proteinExistence type="predicted"/>
<dbReference type="SUPFAM" id="SSF48179">
    <property type="entry name" value="6-phosphogluconate dehydrogenase C-terminal domain-like"/>
    <property type="match status" value="1"/>
</dbReference>
<dbReference type="InterPro" id="IPR008927">
    <property type="entry name" value="6-PGluconate_DH-like_C_sf"/>
</dbReference>
<feature type="domain" description="Mannitol dehydrogenase N-terminal" evidence="4">
    <location>
        <begin position="25"/>
        <end position="273"/>
    </location>
</feature>
<evidence type="ECO:0000313" key="6">
    <source>
        <dbReference type="EMBL" id="HIR88793.1"/>
    </source>
</evidence>
<reference evidence="6" key="1">
    <citation type="submission" date="2020-10" db="EMBL/GenBank/DDBJ databases">
        <authorList>
            <person name="Gilroy R."/>
        </authorList>
    </citation>
    <scope>NUCLEOTIDE SEQUENCE</scope>
    <source>
        <strain evidence="6">ChiW13-3771</strain>
    </source>
</reference>
<evidence type="ECO:0000256" key="1">
    <source>
        <dbReference type="ARBA" id="ARBA00023002"/>
    </source>
</evidence>
<dbReference type="InterPro" id="IPR013118">
    <property type="entry name" value="Mannitol_DH_C"/>
</dbReference>
<dbReference type="EMBL" id="DVHN01000094">
    <property type="protein sequence ID" value="HIR88793.1"/>
    <property type="molecule type" value="Genomic_DNA"/>
</dbReference>
<dbReference type="Pfam" id="PF01232">
    <property type="entry name" value="Mannitol_dh"/>
    <property type="match status" value="1"/>
</dbReference>
<dbReference type="InterPro" id="IPR013131">
    <property type="entry name" value="Mannitol_DH_N"/>
</dbReference>
<evidence type="ECO:0000256" key="3">
    <source>
        <dbReference type="ARBA" id="ARBA00048615"/>
    </source>
</evidence>
<dbReference type="PANTHER" id="PTHR30524:SF0">
    <property type="entry name" value="ALTRONATE OXIDOREDUCTASE-RELATED"/>
    <property type="match status" value="1"/>
</dbReference>
<evidence type="ECO:0000259" key="5">
    <source>
        <dbReference type="Pfam" id="PF08125"/>
    </source>
</evidence>
<dbReference type="Gene3D" id="3.40.50.720">
    <property type="entry name" value="NAD(P)-binding Rossmann-like Domain"/>
    <property type="match status" value="1"/>
</dbReference>
<dbReference type="GO" id="GO:0019698">
    <property type="term" value="P:D-galacturonate catabolic process"/>
    <property type="evidence" value="ECO:0007669"/>
    <property type="project" value="TreeGrafter"/>
</dbReference>
<evidence type="ECO:0000256" key="2">
    <source>
        <dbReference type="ARBA" id="ARBA00023027"/>
    </source>
</evidence>
<protein>
    <submittedName>
        <fullName evidence="6">Tagaturonate reductase</fullName>
    </submittedName>
</protein>
<reference evidence="6" key="2">
    <citation type="journal article" date="2021" name="PeerJ">
        <title>Extensive microbial diversity within the chicken gut microbiome revealed by metagenomics and culture.</title>
        <authorList>
            <person name="Gilroy R."/>
            <person name="Ravi A."/>
            <person name="Getino M."/>
            <person name="Pursley I."/>
            <person name="Horton D.L."/>
            <person name="Alikhan N.F."/>
            <person name="Baker D."/>
            <person name="Gharbi K."/>
            <person name="Hall N."/>
            <person name="Watson M."/>
            <person name="Adriaenssens E.M."/>
            <person name="Foster-Nyarko E."/>
            <person name="Jarju S."/>
            <person name="Secka A."/>
            <person name="Antonio M."/>
            <person name="Oren A."/>
            <person name="Chaudhuri R.R."/>
            <person name="La Ragione R."/>
            <person name="Hildebrand F."/>
            <person name="Pallen M.J."/>
        </authorList>
    </citation>
    <scope>NUCLEOTIDE SEQUENCE</scope>
    <source>
        <strain evidence="6">ChiW13-3771</strain>
    </source>
</reference>
<evidence type="ECO:0000313" key="7">
    <source>
        <dbReference type="Proteomes" id="UP000824201"/>
    </source>
</evidence>
<comment type="caution">
    <text evidence="6">The sequence shown here is derived from an EMBL/GenBank/DDBJ whole genome shotgun (WGS) entry which is preliminary data.</text>
</comment>
<dbReference type="InterPro" id="IPR013328">
    <property type="entry name" value="6PGD_dom2"/>
</dbReference>
<sequence>MKHLCYQTLEESGYDGYVLKDAPERVLQFGEGNFLRAFVDYFIDMMNEKAGFNSKVVLVQPIAPIPGAMDLAKVINDQEGLYTLYLRGFENGQKVNAKRVISCVSRCLNSYTDYDAVMACAENPDLRYIACNTTEAGIAYDPACQFTDTPAATYPGKLTQFLYKRFQAFGKEPGKGFVILACELIDNNGKELEKCVLKYAQQWELGEEFINWIQAENIFCSTLVDRIVTGYPRSEADALNEENGYIDQVLDTGEVFGFWVIEGPQSLKNELPFEEAGLPVLITDDHKPYKQRKVRILNGAHTSMVLGAYLAGQNIVRNCMEDEVIQGFMNKTIYDEIIPTLTLPKDELESFAHSVTERFKNPFIDHALLAISLNSTSKWKARVMPSFLGYVKNTNTLPKCITASFAFYIAFYRGIRLEDSGLIGKRGEEEYTIHDDRDILEFYDAHKNDSNAELAHAVCSNVNFWGQDLTEIAGFESAITEYLDKIDQEGTYAVMKECL</sequence>
<dbReference type="NCBIfam" id="NF002969">
    <property type="entry name" value="PRK03643.1"/>
    <property type="match status" value="1"/>
</dbReference>
<dbReference type="PANTHER" id="PTHR30524">
    <property type="entry name" value="MANNITOL-1-PHOSPHATE 5-DEHYDROGENASE"/>
    <property type="match status" value="1"/>
</dbReference>
<dbReference type="SUPFAM" id="SSF51735">
    <property type="entry name" value="NAD(P)-binding Rossmann-fold domains"/>
    <property type="match status" value="1"/>
</dbReference>
<dbReference type="InterPro" id="IPR036291">
    <property type="entry name" value="NAD(P)-bd_dom_sf"/>
</dbReference>
<dbReference type="GO" id="GO:0019592">
    <property type="term" value="P:mannitol catabolic process"/>
    <property type="evidence" value="ECO:0007669"/>
    <property type="project" value="TreeGrafter"/>
</dbReference>
<evidence type="ECO:0000259" key="4">
    <source>
        <dbReference type="Pfam" id="PF01232"/>
    </source>
</evidence>
<name>A0A9D1EF15_9FIRM</name>
<dbReference type="AlphaFoldDB" id="A0A9D1EF15"/>
<dbReference type="Pfam" id="PF08125">
    <property type="entry name" value="Mannitol_dh_C"/>
    <property type="match status" value="1"/>
</dbReference>
<dbReference type="GO" id="GO:0008926">
    <property type="term" value="F:mannitol-1-phosphate 5-dehydrogenase activity"/>
    <property type="evidence" value="ECO:0007669"/>
    <property type="project" value="UniProtKB-EC"/>
</dbReference>
<accession>A0A9D1EF15</accession>
<keyword evidence="1" id="KW-0560">Oxidoreductase</keyword>
<comment type="catalytic activity">
    <reaction evidence="3">
        <text>D-mannitol 1-phosphate + NAD(+) = beta-D-fructose 6-phosphate + NADH + H(+)</text>
        <dbReference type="Rhea" id="RHEA:19661"/>
        <dbReference type="ChEBI" id="CHEBI:15378"/>
        <dbReference type="ChEBI" id="CHEBI:57540"/>
        <dbReference type="ChEBI" id="CHEBI:57634"/>
        <dbReference type="ChEBI" id="CHEBI:57945"/>
        <dbReference type="ChEBI" id="CHEBI:61381"/>
        <dbReference type="EC" id="1.1.1.17"/>
    </reaction>
</comment>
<dbReference type="Proteomes" id="UP000824201">
    <property type="component" value="Unassembled WGS sequence"/>
</dbReference>
<organism evidence="6 7">
    <name type="scientific">Candidatus Fimimorpha faecalis</name>
    <dbReference type="NCBI Taxonomy" id="2840824"/>
    <lineage>
        <taxon>Bacteria</taxon>
        <taxon>Bacillati</taxon>
        <taxon>Bacillota</taxon>
        <taxon>Clostridia</taxon>
        <taxon>Eubacteriales</taxon>
        <taxon>Candidatus Fimimorpha</taxon>
    </lineage>
</organism>